<feature type="domain" description="Mop" evidence="7">
    <location>
        <begin position="121"/>
        <end position="188"/>
    </location>
</feature>
<organism evidence="8 9">
    <name type="scientific">Morganella psychrotolerans</name>
    <dbReference type="NCBI Taxonomy" id="368603"/>
    <lineage>
        <taxon>Bacteria</taxon>
        <taxon>Pseudomonadati</taxon>
        <taxon>Pseudomonadota</taxon>
        <taxon>Gammaproteobacteria</taxon>
        <taxon>Enterobacterales</taxon>
        <taxon>Morganellaceae</taxon>
        <taxon>Morganella</taxon>
    </lineage>
</organism>
<dbReference type="InterPro" id="IPR036390">
    <property type="entry name" value="WH_DNA-bd_sf"/>
</dbReference>
<dbReference type="Gene3D" id="1.10.10.10">
    <property type="entry name" value="Winged helix-like DNA-binding domain superfamily/Winged helix DNA-binding domain"/>
    <property type="match status" value="1"/>
</dbReference>
<dbReference type="InterPro" id="IPR051815">
    <property type="entry name" value="Molybdate_resp_trans_reg"/>
</dbReference>
<reference evidence="8 9" key="1">
    <citation type="submission" date="2019-09" db="EMBL/GenBank/DDBJ databases">
        <title>Draft genome sequence of various Type strains from the CCUG.</title>
        <authorList>
            <person name="Pineiro-Iglesias B."/>
            <person name="Tunovic T."/>
            <person name="Unosson C."/>
            <person name="Inganas E."/>
            <person name="Ohlen M."/>
            <person name="Cardew S."/>
            <person name="Jensie-Markopoulos S."/>
            <person name="Salva-Serra F."/>
            <person name="Jaen-Luchoro D."/>
            <person name="Karlsson R."/>
            <person name="Svensson-Stadler L."/>
            <person name="Chun J."/>
            <person name="Moore E."/>
        </authorList>
    </citation>
    <scope>NUCLEOTIDE SEQUENCE [LARGE SCALE GENOMIC DNA]</scope>
    <source>
        <strain evidence="8 9">CCUG 53682T</strain>
    </source>
</reference>
<evidence type="ECO:0000256" key="6">
    <source>
        <dbReference type="PIRSR" id="PIRSR005763-1"/>
    </source>
</evidence>
<dbReference type="OrthoDB" id="9800709at2"/>
<dbReference type="NCBIfam" id="TIGR00638">
    <property type="entry name" value="Mop"/>
    <property type="match status" value="1"/>
</dbReference>
<evidence type="ECO:0000256" key="4">
    <source>
        <dbReference type="ARBA" id="ARBA00022737"/>
    </source>
</evidence>
<dbReference type="Proteomes" id="UP000322181">
    <property type="component" value="Unassembled WGS sequence"/>
</dbReference>
<dbReference type="InterPro" id="IPR003725">
    <property type="entry name" value="ModE-bd_N"/>
</dbReference>
<evidence type="ECO:0000313" key="8">
    <source>
        <dbReference type="EMBL" id="KAA8716439.1"/>
    </source>
</evidence>
<dbReference type="RefSeq" id="WP_067364455.1">
    <property type="nucleotide sequence ID" value="NZ_BAAAFS010000001.1"/>
</dbReference>
<dbReference type="EMBL" id="VXKB01000001">
    <property type="protein sequence ID" value="KAA8716439.1"/>
    <property type="molecule type" value="Genomic_DNA"/>
</dbReference>
<proteinExistence type="inferred from homology"/>
<evidence type="ECO:0000256" key="5">
    <source>
        <dbReference type="PIRNR" id="PIRNR005763"/>
    </source>
</evidence>
<sequence>MDILLTLKLQGNLFADPRRISLLKQVRATGSISQGAKLAGISYKSAWDAINEMNQLSEETIVDRATGGKGGGGATLTRYGERLLQLYDLLAQIQQKAFDVLKEDNLPLDSLLAAISRFSLQTSARNQFFGTIISRNHSHVQQHVNVLLADKKTELAVALTEQSANRLGLSVGKEVLTLIKAPWVKISKSGDISAEFDNQLTGKIDSIAHGADNSEIMVTLTGGAQLCSTLDNPQVSLQQLNVGDDVTALFNADQVIIATLC</sequence>
<dbReference type="PANTHER" id="PTHR30432">
    <property type="entry name" value="TRANSCRIPTIONAL REGULATOR MODE"/>
    <property type="match status" value="1"/>
</dbReference>
<dbReference type="InterPro" id="IPR005116">
    <property type="entry name" value="Transp-assoc_OB_typ1"/>
</dbReference>
<keyword evidence="3 5" id="KW-0500">Molybdenum</keyword>
<dbReference type="SUPFAM" id="SSF50331">
    <property type="entry name" value="MOP-like"/>
    <property type="match status" value="1"/>
</dbReference>
<dbReference type="PANTHER" id="PTHR30432:SF1">
    <property type="entry name" value="DNA-BINDING TRANSCRIPTIONAL DUAL REGULATOR MODE"/>
    <property type="match status" value="1"/>
</dbReference>
<dbReference type="GO" id="GO:0030151">
    <property type="term" value="F:molybdenum ion binding"/>
    <property type="evidence" value="ECO:0007669"/>
    <property type="project" value="UniProtKB-UniRule"/>
</dbReference>
<dbReference type="Gene3D" id="2.40.50.100">
    <property type="match status" value="2"/>
</dbReference>
<evidence type="ECO:0000259" key="7">
    <source>
        <dbReference type="PROSITE" id="PS51866"/>
    </source>
</evidence>
<dbReference type="GO" id="GO:0006355">
    <property type="term" value="P:regulation of DNA-templated transcription"/>
    <property type="evidence" value="ECO:0007669"/>
    <property type="project" value="InterPro"/>
</dbReference>
<evidence type="ECO:0000256" key="3">
    <source>
        <dbReference type="ARBA" id="ARBA00022505"/>
    </source>
</evidence>
<dbReference type="NCBIfam" id="TIGR00637">
    <property type="entry name" value="ModE_repress"/>
    <property type="match status" value="1"/>
</dbReference>
<feature type="domain" description="Mop" evidence="7">
    <location>
        <begin position="193"/>
        <end position="259"/>
    </location>
</feature>
<name>A0A5M9R825_9GAMM</name>
<dbReference type="PIRSF" id="PIRSF005763">
    <property type="entry name" value="Txn_reg_ModE"/>
    <property type="match status" value="1"/>
</dbReference>
<evidence type="ECO:0000313" key="9">
    <source>
        <dbReference type="Proteomes" id="UP000322181"/>
    </source>
</evidence>
<dbReference type="InterPro" id="IPR004606">
    <property type="entry name" value="Mop_domain"/>
</dbReference>
<dbReference type="PROSITE" id="PS51866">
    <property type="entry name" value="MOP"/>
    <property type="match status" value="2"/>
</dbReference>
<keyword evidence="2 5" id="KW-0813">Transport</keyword>
<dbReference type="InterPro" id="IPR016462">
    <property type="entry name" value="ModE"/>
</dbReference>
<dbReference type="NCBIfam" id="NF007957">
    <property type="entry name" value="PRK10676.1"/>
    <property type="match status" value="1"/>
</dbReference>
<dbReference type="GO" id="GO:0015689">
    <property type="term" value="P:molybdate ion transport"/>
    <property type="evidence" value="ECO:0007669"/>
    <property type="project" value="UniProtKB-UniRule"/>
</dbReference>
<comment type="similarity">
    <text evidence="1 5">Belongs to the ModE family.</text>
</comment>
<evidence type="ECO:0000256" key="1">
    <source>
        <dbReference type="ARBA" id="ARBA00008110"/>
    </source>
</evidence>
<dbReference type="AlphaFoldDB" id="A0A5M9R825"/>
<accession>A0A5M9R825</accession>
<dbReference type="SUPFAM" id="SSF46785">
    <property type="entry name" value="Winged helix' DNA-binding domain"/>
    <property type="match status" value="1"/>
</dbReference>
<comment type="caution">
    <text evidence="8">The sequence shown here is derived from an EMBL/GenBank/DDBJ whole genome shotgun (WGS) entry which is preliminary data.</text>
</comment>
<gene>
    <name evidence="8" type="primary">modE</name>
    <name evidence="8" type="ORF">F4V73_00670</name>
</gene>
<feature type="region of interest" description="Required for dimer formation and molybdate binding" evidence="6">
    <location>
        <begin position="122"/>
        <end position="130"/>
    </location>
</feature>
<keyword evidence="4" id="KW-0677">Repeat</keyword>
<protein>
    <submittedName>
        <fullName evidence="8">Molybdenum-dependent transcriptional regulator</fullName>
    </submittedName>
</protein>
<dbReference type="InterPro" id="IPR008995">
    <property type="entry name" value="Mo/tungstate-bd_C_term_dom"/>
</dbReference>
<dbReference type="InterPro" id="IPR036388">
    <property type="entry name" value="WH-like_DNA-bd_sf"/>
</dbReference>
<evidence type="ECO:0000256" key="2">
    <source>
        <dbReference type="ARBA" id="ARBA00022448"/>
    </source>
</evidence>
<dbReference type="Pfam" id="PF03459">
    <property type="entry name" value="TOBE"/>
    <property type="match status" value="2"/>
</dbReference>